<sequence length="321" mass="35619">MDSSVSTKQDLSENEGHSGIRANLTDLVYDEAFEEMLINRIQNRIREMGVVGGLELTDETGLTPAGRQVKQRFGFLMQDISDDETEHENQSTKPAPGEERRSRRRRRPTPDWMLIDVPSDDTLRTEPRGPPSSVSLELGEPAPPRYARSADSESDVSVLRAIRAEGGDQFVEAVLRRLHQNLRAGHNFREYRQLPATNVPSARPPAHGASSSSDDSEAASSRSSMGRVQFKERVLVRPLGRDPLVTECRRPYSSGSGQKITSLRDYRPEPDHPDYEDSLKDRTEPAAGRLPARKAPLAAAPGAPARKPQPSWKKLLVSSPL</sequence>
<reference evidence="2 3" key="1">
    <citation type="submission" date="2019-07" db="EMBL/GenBank/DDBJ databases">
        <title>Draft genome assembly of a fouling barnacle, Amphibalanus amphitrite (Darwin, 1854): The first reference genome for Thecostraca.</title>
        <authorList>
            <person name="Kim W."/>
        </authorList>
    </citation>
    <scope>NUCLEOTIDE SEQUENCE [LARGE SCALE GENOMIC DNA]</scope>
    <source>
        <strain evidence="2">SNU_AA5</strain>
        <tissue evidence="2">Soma without cirri and trophi</tissue>
    </source>
</reference>
<gene>
    <name evidence="2" type="ORF">FJT64_023458</name>
</gene>
<evidence type="ECO:0000256" key="1">
    <source>
        <dbReference type="SAM" id="MobiDB-lite"/>
    </source>
</evidence>
<dbReference type="EMBL" id="VIIS01000809">
    <property type="protein sequence ID" value="KAF0304808.1"/>
    <property type="molecule type" value="Genomic_DNA"/>
</dbReference>
<keyword evidence="3" id="KW-1185">Reference proteome</keyword>
<feature type="region of interest" description="Disordered" evidence="1">
    <location>
        <begin position="196"/>
        <end position="229"/>
    </location>
</feature>
<evidence type="ECO:0000313" key="2">
    <source>
        <dbReference type="EMBL" id="KAF0304808.1"/>
    </source>
</evidence>
<protein>
    <submittedName>
        <fullName evidence="2">Uncharacterized protein</fullName>
    </submittedName>
</protein>
<feature type="region of interest" description="Disordered" evidence="1">
    <location>
        <begin position="82"/>
        <end position="154"/>
    </location>
</feature>
<dbReference type="AlphaFoldDB" id="A0A6A4WRS3"/>
<proteinExistence type="predicted"/>
<feature type="compositionally biased region" description="Low complexity" evidence="1">
    <location>
        <begin position="285"/>
        <end position="308"/>
    </location>
</feature>
<accession>A0A6A4WRS3</accession>
<feature type="compositionally biased region" description="Basic and acidic residues" evidence="1">
    <location>
        <begin position="262"/>
        <end position="284"/>
    </location>
</feature>
<organism evidence="2 3">
    <name type="scientific">Amphibalanus amphitrite</name>
    <name type="common">Striped barnacle</name>
    <name type="synonym">Balanus amphitrite</name>
    <dbReference type="NCBI Taxonomy" id="1232801"/>
    <lineage>
        <taxon>Eukaryota</taxon>
        <taxon>Metazoa</taxon>
        <taxon>Ecdysozoa</taxon>
        <taxon>Arthropoda</taxon>
        <taxon>Crustacea</taxon>
        <taxon>Multicrustacea</taxon>
        <taxon>Cirripedia</taxon>
        <taxon>Thoracica</taxon>
        <taxon>Thoracicalcarea</taxon>
        <taxon>Balanomorpha</taxon>
        <taxon>Balanoidea</taxon>
        <taxon>Balanidae</taxon>
        <taxon>Amphibalaninae</taxon>
        <taxon>Amphibalanus</taxon>
    </lineage>
</organism>
<dbReference type="OrthoDB" id="6403685at2759"/>
<comment type="caution">
    <text evidence="2">The sequence shown here is derived from an EMBL/GenBank/DDBJ whole genome shotgun (WGS) entry which is preliminary data.</text>
</comment>
<dbReference type="Proteomes" id="UP000440578">
    <property type="component" value="Unassembled WGS sequence"/>
</dbReference>
<feature type="region of interest" description="Disordered" evidence="1">
    <location>
        <begin position="245"/>
        <end position="321"/>
    </location>
</feature>
<feature type="compositionally biased region" description="Low complexity" evidence="1">
    <location>
        <begin position="209"/>
        <end position="224"/>
    </location>
</feature>
<name>A0A6A4WRS3_AMPAM</name>
<evidence type="ECO:0000313" key="3">
    <source>
        <dbReference type="Proteomes" id="UP000440578"/>
    </source>
</evidence>